<dbReference type="InterPro" id="IPR039426">
    <property type="entry name" value="TonB-dep_rcpt-like"/>
</dbReference>
<keyword evidence="9 12" id="KW-0472">Membrane</keyword>
<dbReference type="GO" id="GO:0009279">
    <property type="term" value="C:cell outer membrane"/>
    <property type="evidence" value="ECO:0007669"/>
    <property type="project" value="UniProtKB-SubCell"/>
</dbReference>
<evidence type="ECO:0000259" key="16">
    <source>
        <dbReference type="Pfam" id="PF07715"/>
    </source>
</evidence>
<dbReference type="AlphaFoldDB" id="Q1GXJ1"/>
<evidence type="ECO:0000256" key="3">
    <source>
        <dbReference type="ARBA" id="ARBA00022448"/>
    </source>
</evidence>
<dbReference type="InterPro" id="IPR037066">
    <property type="entry name" value="Plug_dom_sf"/>
</dbReference>
<dbReference type="RefSeq" id="WP_011478490.1">
    <property type="nucleotide sequence ID" value="NC_007947.1"/>
</dbReference>
<gene>
    <name evidence="17" type="ordered locus">Mfla_0122</name>
</gene>
<keyword evidence="7" id="KW-0406">Ion transport</keyword>
<evidence type="ECO:0000313" key="18">
    <source>
        <dbReference type="Proteomes" id="UP000002440"/>
    </source>
</evidence>
<dbReference type="SUPFAM" id="SSF56935">
    <property type="entry name" value="Porins"/>
    <property type="match status" value="1"/>
</dbReference>
<evidence type="ECO:0000256" key="7">
    <source>
        <dbReference type="ARBA" id="ARBA00023065"/>
    </source>
</evidence>
<dbReference type="OrthoDB" id="183532at2"/>
<dbReference type="STRING" id="265072.Mfla_0122"/>
<dbReference type="KEGG" id="mfa:Mfla_0122"/>
<evidence type="ECO:0000256" key="1">
    <source>
        <dbReference type="ARBA" id="ARBA00004571"/>
    </source>
</evidence>
<feature type="domain" description="TonB-dependent receptor-like beta-barrel" evidence="15">
    <location>
        <begin position="202"/>
        <end position="596"/>
    </location>
</feature>
<protein>
    <submittedName>
        <fullName evidence="17">TonB-dependent receptor</fullName>
    </submittedName>
</protein>
<dbReference type="EMBL" id="CP000284">
    <property type="protein sequence ID" value="ABE48393.1"/>
    <property type="molecule type" value="Genomic_DNA"/>
</dbReference>
<dbReference type="CDD" id="cd01347">
    <property type="entry name" value="ligand_gated_channel"/>
    <property type="match status" value="1"/>
</dbReference>
<evidence type="ECO:0000256" key="5">
    <source>
        <dbReference type="ARBA" id="ARBA00022692"/>
    </source>
</evidence>
<comment type="similarity">
    <text evidence="2 12 13">Belongs to the TonB-dependent receptor family.</text>
</comment>
<evidence type="ECO:0000256" key="9">
    <source>
        <dbReference type="ARBA" id="ARBA00023136"/>
    </source>
</evidence>
<evidence type="ECO:0000256" key="14">
    <source>
        <dbReference type="SAM" id="SignalP"/>
    </source>
</evidence>
<dbReference type="GO" id="GO:0006811">
    <property type="term" value="P:monoatomic ion transport"/>
    <property type="evidence" value="ECO:0007669"/>
    <property type="project" value="UniProtKB-KW"/>
</dbReference>
<evidence type="ECO:0000256" key="2">
    <source>
        <dbReference type="ARBA" id="ARBA00009810"/>
    </source>
</evidence>
<evidence type="ECO:0000313" key="17">
    <source>
        <dbReference type="EMBL" id="ABE48393.1"/>
    </source>
</evidence>
<accession>Q1GXJ1</accession>
<dbReference type="InterPro" id="IPR036942">
    <property type="entry name" value="Beta-barrel_TonB_sf"/>
</dbReference>
<sequence length="624" mass="69020">MLRFSLGIAALASIHSFPLIASADGMRLEDTIVTASRSEQKSSEVLGDVSVISQEQIQRAGQSSVLELLGREPGIEIMHNGGLGKSTDIFIRGANSTHTLVLIDGIRVSSATSGTTAIQNISLNQIDHIEILRGPASSMYGADAIGGVIQIFTKSGKGQPRLQASAGLGTYGTAIGDIGVSGRISDTSFSLQAGATHTHGVSAYNRHHRNYNPDHDGYRNQNLNARITQHLSEHHELGFNAFISDNKNFHDGAVRANEYYGEQTLSSYTVHSKNRFTDNWTSTLSIARSMDDLASYSKSATATSRDTIKTTQDQYLWQNTVTTDLGVFNAGLEYRKQKVESNADLAEDRRNIRSWMAGWQKQFDRHGLQMNLRNDDSTQFGDKTTGSINYGYHITPQLRAGAAFGTAFAIPTFNQLYSPLNPAFNYIGNAELRPEESRNKEISLQYDNGTHQIGAIYYHNEVDNLIANSRSLVNGVNRLMPTNINEAVLRGLTLSYKGNFTDWRLYGSADLQRPEDRGDTTSGNLLPRRAKAHANFGVSRTWQSFELGSELEASSYRYDNINNTPSSRMSGYTLVNVYANYRINPDWTLNARVNNLFDRHYELAQGFSTLGANLFVSLRYAPAF</sequence>
<dbReference type="Proteomes" id="UP000002440">
    <property type="component" value="Chromosome"/>
</dbReference>
<evidence type="ECO:0000259" key="15">
    <source>
        <dbReference type="Pfam" id="PF00593"/>
    </source>
</evidence>
<dbReference type="GO" id="GO:0015889">
    <property type="term" value="P:cobalamin transport"/>
    <property type="evidence" value="ECO:0007669"/>
    <property type="project" value="TreeGrafter"/>
</dbReference>
<comment type="subcellular location">
    <subcellularLocation>
        <location evidence="1 12">Cell outer membrane</location>
        <topology evidence="1 12">Multi-pass membrane protein</topology>
    </subcellularLocation>
</comment>
<dbReference type="PANTHER" id="PTHR30069:SF53">
    <property type="entry name" value="COLICIN I RECEPTOR-RELATED"/>
    <property type="match status" value="1"/>
</dbReference>
<keyword evidence="8 13" id="KW-0798">TonB box</keyword>
<keyword evidence="5 12" id="KW-0812">Transmembrane</keyword>
<keyword evidence="18" id="KW-1185">Reference proteome</keyword>
<feature type="domain" description="TonB-dependent receptor plug" evidence="16">
    <location>
        <begin position="43"/>
        <end position="148"/>
    </location>
</feature>
<dbReference type="PROSITE" id="PS52016">
    <property type="entry name" value="TONB_DEPENDENT_REC_3"/>
    <property type="match status" value="1"/>
</dbReference>
<dbReference type="Gene3D" id="2.170.130.10">
    <property type="entry name" value="TonB-dependent receptor, plug domain"/>
    <property type="match status" value="1"/>
</dbReference>
<keyword evidence="11 12" id="KW-0998">Cell outer membrane</keyword>
<dbReference type="eggNOG" id="COG4206">
    <property type="taxonomic scope" value="Bacteria"/>
</dbReference>
<dbReference type="PANTHER" id="PTHR30069">
    <property type="entry name" value="TONB-DEPENDENT OUTER MEMBRANE RECEPTOR"/>
    <property type="match status" value="1"/>
</dbReference>
<organism evidence="17 18">
    <name type="scientific">Methylobacillus flagellatus (strain ATCC 51484 / DSM 6875 / VKM B-1610 / KT)</name>
    <dbReference type="NCBI Taxonomy" id="265072"/>
    <lineage>
        <taxon>Bacteria</taxon>
        <taxon>Pseudomonadati</taxon>
        <taxon>Pseudomonadota</taxon>
        <taxon>Betaproteobacteria</taxon>
        <taxon>Nitrosomonadales</taxon>
        <taxon>Methylophilaceae</taxon>
        <taxon>Methylobacillus</taxon>
    </lineage>
</organism>
<evidence type="ECO:0000256" key="11">
    <source>
        <dbReference type="ARBA" id="ARBA00023237"/>
    </source>
</evidence>
<evidence type="ECO:0000256" key="4">
    <source>
        <dbReference type="ARBA" id="ARBA00022452"/>
    </source>
</evidence>
<dbReference type="InterPro" id="IPR012910">
    <property type="entry name" value="Plug_dom"/>
</dbReference>
<evidence type="ECO:0000256" key="13">
    <source>
        <dbReference type="RuleBase" id="RU003357"/>
    </source>
</evidence>
<proteinExistence type="inferred from homology"/>
<keyword evidence="4 12" id="KW-1134">Transmembrane beta strand</keyword>
<keyword evidence="3 12" id="KW-0813">Transport</keyword>
<name>Q1GXJ1_METFK</name>
<keyword evidence="10 17" id="KW-0675">Receptor</keyword>
<dbReference type="Pfam" id="PF07715">
    <property type="entry name" value="Plug"/>
    <property type="match status" value="1"/>
</dbReference>
<keyword evidence="6 14" id="KW-0732">Signal</keyword>
<evidence type="ECO:0000256" key="12">
    <source>
        <dbReference type="PROSITE-ProRule" id="PRU01360"/>
    </source>
</evidence>
<dbReference type="Pfam" id="PF00593">
    <property type="entry name" value="TonB_dep_Rec_b-barrel"/>
    <property type="match status" value="1"/>
</dbReference>
<dbReference type="HOGENOM" id="CLU_008287_18_5_4"/>
<reference evidence="17 18" key="1">
    <citation type="submission" date="2006-03" db="EMBL/GenBank/DDBJ databases">
        <title>Complete sequence of Methylobacillus flagellatus KT.</title>
        <authorList>
            <consortium name="US DOE Joint Genome Institute"/>
            <person name="Copeland A."/>
            <person name="Lucas S."/>
            <person name="Lapidus A."/>
            <person name="Barry K."/>
            <person name="Detter J.C."/>
            <person name="Glavina del Rio T."/>
            <person name="Hammon N."/>
            <person name="Israni S."/>
            <person name="Dalin E."/>
            <person name="Tice H."/>
            <person name="Pitluck S."/>
            <person name="Brettin T."/>
            <person name="Bruce D."/>
            <person name="Han C."/>
            <person name="Tapia R."/>
            <person name="Saunders E."/>
            <person name="Gilna P."/>
            <person name="Schmutz J."/>
            <person name="Larimer F."/>
            <person name="Land M."/>
            <person name="Kyrpides N."/>
            <person name="Anderson I."/>
            <person name="Richardson P."/>
        </authorList>
    </citation>
    <scope>NUCLEOTIDE SEQUENCE [LARGE SCALE GENOMIC DNA]</scope>
    <source>
        <strain evidence="18">KT / ATCC 51484 / DSM 6875</strain>
    </source>
</reference>
<evidence type="ECO:0000256" key="10">
    <source>
        <dbReference type="ARBA" id="ARBA00023170"/>
    </source>
</evidence>
<feature type="signal peptide" evidence="14">
    <location>
        <begin position="1"/>
        <end position="21"/>
    </location>
</feature>
<dbReference type="InterPro" id="IPR000531">
    <property type="entry name" value="Beta-barrel_TonB"/>
</dbReference>
<feature type="chain" id="PRO_5004189377" evidence="14">
    <location>
        <begin position="22"/>
        <end position="624"/>
    </location>
</feature>
<evidence type="ECO:0000256" key="8">
    <source>
        <dbReference type="ARBA" id="ARBA00023077"/>
    </source>
</evidence>
<evidence type="ECO:0000256" key="6">
    <source>
        <dbReference type="ARBA" id="ARBA00022729"/>
    </source>
</evidence>
<dbReference type="Gene3D" id="2.40.170.20">
    <property type="entry name" value="TonB-dependent receptor, beta-barrel domain"/>
    <property type="match status" value="1"/>
</dbReference>